<dbReference type="Proteomes" id="UP000039865">
    <property type="component" value="Unassembled WGS sequence"/>
</dbReference>
<proteinExistence type="predicted"/>
<keyword evidence="1" id="KW-0175">Coiled coil</keyword>
<evidence type="ECO:0000256" key="3">
    <source>
        <dbReference type="SAM" id="Phobius"/>
    </source>
</evidence>
<dbReference type="InParanoid" id="A0A078B7R7"/>
<keyword evidence="4" id="KW-0813">Transport</keyword>
<evidence type="ECO:0000256" key="1">
    <source>
        <dbReference type="SAM" id="Coils"/>
    </source>
</evidence>
<reference evidence="4 5" key="1">
    <citation type="submission" date="2014-06" db="EMBL/GenBank/DDBJ databases">
        <authorList>
            <person name="Swart Estienne"/>
        </authorList>
    </citation>
    <scope>NUCLEOTIDE SEQUENCE [LARGE SCALE GENOMIC DNA]</scope>
    <source>
        <strain evidence="4 5">130c</strain>
    </source>
</reference>
<name>A0A078B7R7_STYLE</name>
<feature type="compositionally biased region" description="Polar residues" evidence="2">
    <location>
        <begin position="888"/>
        <end position="905"/>
    </location>
</feature>
<dbReference type="GO" id="GO:0016286">
    <property type="term" value="F:small conductance calcium-activated potassium channel activity"/>
    <property type="evidence" value="ECO:0007669"/>
    <property type="project" value="InterPro"/>
</dbReference>
<evidence type="ECO:0000313" key="5">
    <source>
        <dbReference type="Proteomes" id="UP000039865"/>
    </source>
</evidence>
<evidence type="ECO:0000313" key="4">
    <source>
        <dbReference type="EMBL" id="CDW89598.1"/>
    </source>
</evidence>
<keyword evidence="4" id="KW-0406">Ion transport</keyword>
<dbReference type="OrthoDB" id="10025005at2759"/>
<dbReference type="SUPFAM" id="SSF81324">
    <property type="entry name" value="Voltage-gated potassium channels"/>
    <property type="match status" value="1"/>
</dbReference>
<keyword evidence="3" id="KW-1133">Transmembrane helix</keyword>
<keyword evidence="4" id="KW-0407">Ion channel</keyword>
<feature type="region of interest" description="Disordered" evidence="2">
    <location>
        <begin position="473"/>
        <end position="492"/>
    </location>
</feature>
<gene>
    <name evidence="4" type="primary">Contig1570.g1711</name>
    <name evidence="4" type="ORF">STYLEM_18732</name>
</gene>
<organism evidence="4 5">
    <name type="scientific">Stylonychia lemnae</name>
    <name type="common">Ciliate</name>
    <dbReference type="NCBI Taxonomy" id="5949"/>
    <lineage>
        <taxon>Eukaryota</taxon>
        <taxon>Sar</taxon>
        <taxon>Alveolata</taxon>
        <taxon>Ciliophora</taxon>
        <taxon>Intramacronucleata</taxon>
        <taxon>Spirotrichea</taxon>
        <taxon>Stichotrichia</taxon>
        <taxon>Sporadotrichida</taxon>
        <taxon>Oxytrichidae</taxon>
        <taxon>Stylonychinae</taxon>
        <taxon>Stylonychia</taxon>
    </lineage>
</organism>
<feature type="coiled-coil region" evidence="1">
    <location>
        <begin position="361"/>
        <end position="392"/>
    </location>
</feature>
<dbReference type="InterPro" id="IPR015449">
    <property type="entry name" value="K_chnl_Ca-activ_SK"/>
</dbReference>
<keyword evidence="5" id="KW-1185">Reference proteome</keyword>
<keyword evidence="3" id="KW-0812">Transmembrane</keyword>
<sequence length="977" mass="114060">MIHLIENLSHNEVNKFLGRGLFSLNWAMERKLSLKQEEEVFENLAEKVKQDKLKKLKAQTRRLDLLCSIFGMIGLLFGAFEETKSILDFFGRNISKQPRIQNQQFRSKTTYTITRYSISTIMANLMFLRFYLILRLLPNLSLWIDIHSEDCCEMEGIEANYVFAVKCLLKEKPYQMLAFYEDDVYINITHDDEFYQNYNYVWNSFWLIVVTMTTGIIIYFLFDLVGFGDFYPVTHIGRFIIVISCFWGMFMVSQFVYTLQVSSEFNLAEQKAFELLRRLIQKQELKKYAASLIISKWRVVRIIRNHRNEGATQNTIIQDQAKALGLSNKQTQSYQNLRMHAEEIFQYKLDLFKQEKKRVQIKEMRKSIDKLIQDLEEDNEGLDVIQNNLKNLDFVLNKIVYLKSHSVNMMFKDAIVLKKEQLDSKTIEKGLSSLQNLMQNAMQKILKDVDNIDDPLSHDKKRNTQKMIQLISEKRNSRSNSAAQQSPRHNNVNNLTLNVEQLKPTKSFRDQVSMPTVTILDQNVVDMKQELKKEIEEQKIVKQPTQTKQQFEKIGLISPVNQKIEKMLDESVKQTELKKNIMSFNPNARFMQYDDVISNNNSIKKQMLAEQSQINFNFGQLNDHINQDQKPVDNTTLNLYNLENKMKKNSRSSFEVEVSMRDEDEELKATNNNSKFSDNNTVAAGFNNSLAPQSDKNLKNGLLSLQNKSSDGKTKDKSVKVSQVRKTLMIEENFRQKKNSEDELKSFQNSMPMNSDLNLVSDEIKKMIASQNQEKEQIQILQSKNTKQMELLEKNCDLENKNNDQGIQDASPKIKQIDHNSVFTSKRISQILEQALQMSIEFSAKEEVKEVRQSRELMDQKKLIQQQQHQIRNQIQFTANDLPKKSKQSPFKNNTIHANSPQRNLQSQITVDNPAKARTQVSGYTPLNSLNEEQDREQIKMRLQKAGNWITENLPSFFEDAMINIIQTNQKYVNKRL</sequence>
<feature type="compositionally biased region" description="Polar residues" evidence="2">
    <location>
        <begin position="478"/>
        <end position="492"/>
    </location>
</feature>
<dbReference type="GO" id="GO:0016020">
    <property type="term" value="C:membrane"/>
    <property type="evidence" value="ECO:0007669"/>
    <property type="project" value="InterPro"/>
</dbReference>
<dbReference type="EMBL" id="CCKQ01017705">
    <property type="protein sequence ID" value="CDW89598.1"/>
    <property type="molecule type" value="Genomic_DNA"/>
</dbReference>
<feature type="transmembrane region" description="Helical" evidence="3">
    <location>
        <begin position="239"/>
        <end position="257"/>
    </location>
</feature>
<keyword evidence="3" id="KW-0472">Membrane</keyword>
<feature type="region of interest" description="Disordered" evidence="2">
    <location>
        <begin position="880"/>
        <end position="905"/>
    </location>
</feature>
<accession>A0A078B7R7</accession>
<feature type="transmembrane region" description="Helical" evidence="3">
    <location>
        <begin position="205"/>
        <end position="227"/>
    </location>
</feature>
<protein>
    <submittedName>
        <fullName evidence="4">Small-conductance calcium-activated potassium channel protein</fullName>
    </submittedName>
</protein>
<dbReference type="PANTHER" id="PTHR10153">
    <property type="entry name" value="SMALL CONDUCTANCE CALCIUM-ACTIVATED POTASSIUM CHANNEL"/>
    <property type="match status" value="1"/>
</dbReference>
<dbReference type="AlphaFoldDB" id="A0A078B7R7"/>
<evidence type="ECO:0000256" key="2">
    <source>
        <dbReference type="SAM" id="MobiDB-lite"/>
    </source>
</evidence>
<dbReference type="Gene3D" id="1.10.287.70">
    <property type="match status" value="1"/>
</dbReference>